<evidence type="ECO:0000313" key="14">
    <source>
        <dbReference type="Proteomes" id="UP000306509"/>
    </source>
</evidence>
<evidence type="ECO:0000256" key="7">
    <source>
        <dbReference type="ARBA" id="ARBA00023125"/>
    </source>
</evidence>
<keyword evidence="5" id="KW-0902">Two-component regulatory system</keyword>
<dbReference type="GO" id="GO:0043565">
    <property type="term" value="F:sequence-specific DNA binding"/>
    <property type="evidence" value="ECO:0007669"/>
    <property type="project" value="InterPro"/>
</dbReference>
<keyword evidence="8" id="KW-0804">Transcription</keyword>
<evidence type="ECO:0000259" key="12">
    <source>
        <dbReference type="PROSITE" id="PS50110"/>
    </source>
</evidence>
<dbReference type="InterPro" id="IPR011006">
    <property type="entry name" value="CheY-like_superfamily"/>
</dbReference>
<dbReference type="PANTHER" id="PTHR42713">
    <property type="entry name" value="HISTIDINE KINASE-RELATED"/>
    <property type="match status" value="1"/>
</dbReference>
<dbReference type="Gene3D" id="1.10.10.60">
    <property type="entry name" value="Homeodomain-like"/>
    <property type="match status" value="2"/>
</dbReference>
<dbReference type="OrthoDB" id="625043at2"/>
<dbReference type="Pfam" id="PF12833">
    <property type="entry name" value="HTH_18"/>
    <property type="match status" value="1"/>
</dbReference>
<feature type="domain" description="Response regulatory" evidence="12">
    <location>
        <begin position="3"/>
        <end position="120"/>
    </location>
</feature>
<dbReference type="Proteomes" id="UP000306509">
    <property type="component" value="Unassembled WGS sequence"/>
</dbReference>
<dbReference type="RefSeq" id="WP_027294548.1">
    <property type="nucleotide sequence ID" value="NZ_CABMJZ010000044.1"/>
</dbReference>
<feature type="modified residue" description="4-aspartylphosphate" evidence="10">
    <location>
        <position position="55"/>
    </location>
</feature>
<evidence type="ECO:0000256" key="1">
    <source>
        <dbReference type="ARBA" id="ARBA00004496"/>
    </source>
</evidence>
<keyword evidence="4 10" id="KW-0597">Phosphoprotein</keyword>
<dbReference type="InterPro" id="IPR018060">
    <property type="entry name" value="HTH_AraC"/>
</dbReference>
<dbReference type="SUPFAM" id="SSF52172">
    <property type="entry name" value="CheY-like"/>
    <property type="match status" value="1"/>
</dbReference>
<evidence type="ECO:0000313" key="13">
    <source>
        <dbReference type="EMBL" id="TLD02103.1"/>
    </source>
</evidence>
<dbReference type="PANTHER" id="PTHR42713:SF3">
    <property type="entry name" value="TRANSCRIPTIONAL REGULATORY PROTEIN HPTR"/>
    <property type="match status" value="1"/>
</dbReference>
<evidence type="ECO:0000256" key="3">
    <source>
        <dbReference type="ARBA" id="ARBA00022490"/>
    </source>
</evidence>
<reference evidence="13 14" key="1">
    <citation type="journal article" date="2019" name="Anaerobe">
        <title>Detection of Robinsoniella peoriensis in multiple bone samples of a trauma patient.</title>
        <authorList>
            <person name="Schrottner P."/>
            <person name="Hartwich K."/>
            <person name="Bunk B."/>
            <person name="Schober I."/>
            <person name="Helbig S."/>
            <person name="Rudolph W.W."/>
            <person name="Gunzer F."/>
        </authorList>
    </citation>
    <scope>NUCLEOTIDE SEQUENCE [LARGE SCALE GENOMIC DNA]</scope>
    <source>
        <strain evidence="13 14">DSM 106044</strain>
    </source>
</reference>
<evidence type="ECO:0000256" key="9">
    <source>
        <dbReference type="ARBA" id="ARBA00024867"/>
    </source>
</evidence>
<dbReference type="InterPro" id="IPR020449">
    <property type="entry name" value="Tscrpt_reg_AraC-type_HTH"/>
</dbReference>
<dbReference type="GO" id="GO:0005737">
    <property type="term" value="C:cytoplasm"/>
    <property type="evidence" value="ECO:0007669"/>
    <property type="project" value="UniProtKB-SubCell"/>
</dbReference>
<proteinExistence type="predicted"/>
<dbReference type="PROSITE" id="PS01124">
    <property type="entry name" value="HTH_ARAC_FAMILY_2"/>
    <property type="match status" value="1"/>
</dbReference>
<dbReference type="CDD" id="cd17536">
    <property type="entry name" value="REC_YesN-like"/>
    <property type="match status" value="1"/>
</dbReference>
<evidence type="ECO:0000256" key="5">
    <source>
        <dbReference type="ARBA" id="ARBA00023012"/>
    </source>
</evidence>
<dbReference type="STRING" id="180332.GCA_000797495_00827"/>
<dbReference type="GO" id="GO:0003700">
    <property type="term" value="F:DNA-binding transcription factor activity"/>
    <property type="evidence" value="ECO:0007669"/>
    <property type="project" value="InterPro"/>
</dbReference>
<accession>A0A4U8QCQ8</accession>
<dbReference type="SUPFAM" id="SSF46689">
    <property type="entry name" value="Homeodomain-like"/>
    <property type="match status" value="2"/>
</dbReference>
<keyword evidence="7" id="KW-0238">DNA-binding</keyword>
<dbReference type="SMART" id="SM00342">
    <property type="entry name" value="HTH_ARAC"/>
    <property type="match status" value="1"/>
</dbReference>
<dbReference type="AlphaFoldDB" id="A0A4U8QCQ8"/>
<evidence type="ECO:0000256" key="2">
    <source>
        <dbReference type="ARBA" id="ARBA00018672"/>
    </source>
</evidence>
<evidence type="ECO:0000259" key="11">
    <source>
        <dbReference type="PROSITE" id="PS01124"/>
    </source>
</evidence>
<dbReference type="InterPro" id="IPR009057">
    <property type="entry name" value="Homeodomain-like_sf"/>
</dbReference>
<comment type="subcellular location">
    <subcellularLocation>
        <location evidence="1">Cytoplasm</location>
    </subcellularLocation>
</comment>
<dbReference type="Pfam" id="PF00072">
    <property type="entry name" value="Response_reg"/>
    <property type="match status" value="1"/>
</dbReference>
<gene>
    <name evidence="13" type="primary">yehT_1</name>
    <name evidence="13" type="ORF">DSM106044_01140</name>
</gene>
<evidence type="ECO:0000256" key="10">
    <source>
        <dbReference type="PROSITE-ProRule" id="PRU00169"/>
    </source>
</evidence>
<organism evidence="13 14">
    <name type="scientific">Robinsoniella peoriensis</name>
    <dbReference type="NCBI Taxonomy" id="180332"/>
    <lineage>
        <taxon>Bacteria</taxon>
        <taxon>Bacillati</taxon>
        <taxon>Bacillota</taxon>
        <taxon>Clostridia</taxon>
        <taxon>Lachnospirales</taxon>
        <taxon>Lachnospiraceae</taxon>
        <taxon>Robinsoniella</taxon>
    </lineage>
</organism>
<dbReference type="EMBL" id="QGQD01000023">
    <property type="protein sequence ID" value="TLD02103.1"/>
    <property type="molecule type" value="Genomic_DNA"/>
</dbReference>
<protein>
    <recommendedName>
        <fullName evidence="2">Stage 0 sporulation protein A homolog</fullName>
    </recommendedName>
</protein>
<comment type="caution">
    <text evidence="13">The sequence shown here is derived from an EMBL/GenBank/DDBJ whole genome shotgun (WGS) entry which is preliminary data.</text>
</comment>
<evidence type="ECO:0000256" key="8">
    <source>
        <dbReference type="ARBA" id="ARBA00023163"/>
    </source>
</evidence>
<dbReference type="PROSITE" id="PS50110">
    <property type="entry name" value="RESPONSE_REGULATORY"/>
    <property type="match status" value="1"/>
</dbReference>
<dbReference type="SMART" id="SM00448">
    <property type="entry name" value="REC"/>
    <property type="match status" value="1"/>
</dbReference>
<keyword evidence="14" id="KW-1185">Reference proteome</keyword>
<dbReference type="Gene3D" id="3.40.50.2300">
    <property type="match status" value="1"/>
</dbReference>
<dbReference type="InterPro" id="IPR001789">
    <property type="entry name" value="Sig_transdc_resp-reg_receiver"/>
</dbReference>
<evidence type="ECO:0000256" key="4">
    <source>
        <dbReference type="ARBA" id="ARBA00022553"/>
    </source>
</evidence>
<name>A0A4U8QCQ8_9FIRM</name>
<dbReference type="PRINTS" id="PR00032">
    <property type="entry name" value="HTHARAC"/>
</dbReference>
<keyword evidence="3" id="KW-0963">Cytoplasm</keyword>
<sequence length="513" mass="59111">MIKVFVAEDQLLIQKDLCAKLKKASADIEIVGTALNGQEAYQKIYDLSPDILFTDIRMPIASGLDLIQNLKENDIPVYTVILSGYKDFEYARQSMKLGVDDYLLKPVSVEDLHYTLNTLSEKIQTSKKENIHTMLNSLLHNYKGSLSSQELQKLEPAVYYGILINVGSYSSLTLHDIYPSEEALSQLSAADLQHNYLGNHDTVYLLDGVTRNEKFLLVSLKQNNTTKIKNLLLGLMDILKPSGYPVTMCLSSRTCDLSDIRSKHTLMRTQIANHLIFGHSSILYQKDFLENGTEFRQILDDSTEKKFKLDIQNKNLPSFLNHLKVFLHLCDKDKITQKQLDECLKKILYYIFDYTDHKLFTNYALEIEEYLSTSKGYTDLTDSLLFLFEQACKNTLMNMEINSDSSQFIDKIKAYIHSHYSQEINIHNIATKFSITPAYLSRIFKKQEGIPPIEYLTKYRIEQACHYFLSSTMSIREVAELCGYSNQFYFSKAFKQIMGISPSEYRIKYQDVK</sequence>
<dbReference type="InterPro" id="IPR051552">
    <property type="entry name" value="HptR"/>
</dbReference>
<feature type="domain" description="HTH araC/xylS-type" evidence="11">
    <location>
        <begin position="410"/>
        <end position="508"/>
    </location>
</feature>
<evidence type="ECO:0000256" key="6">
    <source>
        <dbReference type="ARBA" id="ARBA00023015"/>
    </source>
</evidence>
<keyword evidence="6" id="KW-0805">Transcription regulation</keyword>
<dbReference type="GO" id="GO:0000160">
    <property type="term" value="P:phosphorelay signal transduction system"/>
    <property type="evidence" value="ECO:0007669"/>
    <property type="project" value="UniProtKB-KW"/>
</dbReference>
<comment type="function">
    <text evidence="9">May play the central regulatory role in sporulation. It may be an element of the effector pathway responsible for the activation of sporulation genes in response to nutritional stress. Spo0A may act in concert with spo0H (a sigma factor) to control the expression of some genes that are critical to the sporulation process.</text>
</comment>